<gene>
    <name evidence="2" type="ORF">LJ757_16660</name>
</gene>
<dbReference type="EMBL" id="JAJFZV010000018">
    <property type="protein sequence ID" value="MCC3299426.1"/>
    <property type="molecule type" value="Genomic_DNA"/>
</dbReference>
<dbReference type="SUPFAM" id="SSF55811">
    <property type="entry name" value="Nudix"/>
    <property type="match status" value="1"/>
</dbReference>
<proteinExistence type="predicted"/>
<keyword evidence="2" id="KW-0378">Hydrolase</keyword>
<evidence type="ECO:0000259" key="1">
    <source>
        <dbReference type="PROSITE" id="PS51462"/>
    </source>
</evidence>
<dbReference type="AlphaFoldDB" id="A0A9X1SE93"/>
<organism evidence="2 3">
    <name type="scientific">Arthrobacter caoxuetaonis</name>
    <dbReference type="NCBI Taxonomy" id="2886935"/>
    <lineage>
        <taxon>Bacteria</taxon>
        <taxon>Bacillati</taxon>
        <taxon>Actinomycetota</taxon>
        <taxon>Actinomycetes</taxon>
        <taxon>Micrococcales</taxon>
        <taxon>Micrococcaceae</taxon>
        <taxon>Arthrobacter</taxon>
    </lineage>
</organism>
<reference evidence="2" key="1">
    <citation type="submission" date="2021-10" db="EMBL/GenBank/DDBJ databases">
        <title>Novel species in genus Arthrobacter.</title>
        <authorList>
            <person name="Liu Y."/>
        </authorList>
    </citation>
    <scope>NUCLEOTIDE SEQUENCE</scope>
    <source>
        <strain evidence="2">Zg-Y453</strain>
    </source>
</reference>
<dbReference type="Proteomes" id="UP001139158">
    <property type="component" value="Unassembled WGS sequence"/>
</dbReference>
<sequence>MSNPDTAIKDLPDLPRDAGPPEEGVIRLVAEHVDYANRFVTVNFDDVVFPNGAEGRYTRISSGTGLGVVAVPYANFRGLPYLGLVRQYRYPTGEFTLEFPRGGSDDLSLAEAARELIEETGLEFTHGRKLGTIRPDTGILTTEVAAWCTFHALKDLENLHVEDETGATVRWYSVGEVMGLVLNGKLTCGISLAALALIQNSGIIHEV</sequence>
<dbReference type="InterPro" id="IPR015797">
    <property type="entry name" value="NUDIX_hydrolase-like_dom_sf"/>
</dbReference>
<dbReference type="InterPro" id="IPR000086">
    <property type="entry name" value="NUDIX_hydrolase_dom"/>
</dbReference>
<dbReference type="GO" id="GO:0016787">
    <property type="term" value="F:hydrolase activity"/>
    <property type="evidence" value="ECO:0007669"/>
    <property type="project" value="UniProtKB-KW"/>
</dbReference>
<accession>A0A9X1SE93</accession>
<dbReference type="Pfam" id="PF00293">
    <property type="entry name" value="NUDIX"/>
    <property type="match status" value="1"/>
</dbReference>
<evidence type="ECO:0000313" key="3">
    <source>
        <dbReference type="Proteomes" id="UP001139158"/>
    </source>
</evidence>
<comment type="caution">
    <text evidence="2">The sequence shown here is derived from an EMBL/GenBank/DDBJ whole genome shotgun (WGS) entry which is preliminary data.</text>
</comment>
<keyword evidence="3" id="KW-1185">Reference proteome</keyword>
<dbReference type="PROSITE" id="PS51462">
    <property type="entry name" value="NUDIX"/>
    <property type="match status" value="1"/>
</dbReference>
<dbReference type="Gene3D" id="3.90.79.10">
    <property type="entry name" value="Nucleoside Triphosphate Pyrophosphohydrolase"/>
    <property type="match status" value="1"/>
</dbReference>
<protein>
    <submittedName>
        <fullName evidence="2">NUDIX hydrolase</fullName>
    </submittedName>
</protein>
<name>A0A9X1SE93_9MICC</name>
<dbReference type="CDD" id="cd03424">
    <property type="entry name" value="NUDIX_ADPRase_Nudt5_UGPPase_Nudt14"/>
    <property type="match status" value="1"/>
</dbReference>
<feature type="domain" description="Nudix hydrolase" evidence="1">
    <location>
        <begin position="63"/>
        <end position="194"/>
    </location>
</feature>
<dbReference type="RefSeq" id="WP_227897413.1">
    <property type="nucleotide sequence ID" value="NZ_CP099467.1"/>
</dbReference>
<evidence type="ECO:0000313" key="2">
    <source>
        <dbReference type="EMBL" id="MCC3299426.1"/>
    </source>
</evidence>